<organism evidence="1 2">
    <name type="scientific">Corallincola holothuriorum</name>
    <dbReference type="NCBI Taxonomy" id="2282215"/>
    <lineage>
        <taxon>Bacteria</taxon>
        <taxon>Pseudomonadati</taxon>
        <taxon>Pseudomonadota</taxon>
        <taxon>Gammaproteobacteria</taxon>
        <taxon>Alteromonadales</taxon>
        <taxon>Psychromonadaceae</taxon>
        <taxon>Corallincola</taxon>
    </lineage>
</organism>
<keyword evidence="2" id="KW-1185">Reference proteome</keyword>
<dbReference type="RefSeq" id="WP_114337668.1">
    <property type="nucleotide sequence ID" value="NZ_QPID01000003.1"/>
</dbReference>
<comment type="caution">
    <text evidence="1">The sequence shown here is derived from an EMBL/GenBank/DDBJ whole genome shotgun (WGS) entry which is preliminary data.</text>
</comment>
<dbReference type="Proteomes" id="UP000252558">
    <property type="component" value="Unassembled WGS sequence"/>
</dbReference>
<accession>A0A368NKD3</accession>
<evidence type="ECO:0000313" key="1">
    <source>
        <dbReference type="EMBL" id="RCU51072.1"/>
    </source>
</evidence>
<dbReference type="AlphaFoldDB" id="A0A368NKD3"/>
<evidence type="ECO:0000313" key="2">
    <source>
        <dbReference type="Proteomes" id="UP000252558"/>
    </source>
</evidence>
<protein>
    <recommendedName>
        <fullName evidence="3">DUF4340 domain-containing protein</fullName>
    </recommendedName>
</protein>
<dbReference type="EMBL" id="QPID01000003">
    <property type="protein sequence ID" value="RCU51072.1"/>
    <property type="molecule type" value="Genomic_DNA"/>
</dbReference>
<gene>
    <name evidence="1" type="ORF">DU002_07090</name>
</gene>
<reference evidence="1 2" key="1">
    <citation type="submission" date="2018-07" db="EMBL/GenBank/DDBJ databases">
        <title>Corallincola holothuriorum sp. nov., a new facultative anaerobe isolated from sea cucumber Apostichopus japonicus.</title>
        <authorList>
            <person name="Xia H."/>
        </authorList>
    </citation>
    <scope>NUCLEOTIDE SEQUENCE [LARGE SCALE GENOMIC DNA]</scope>
    <source>
        <strain evidence="1 2">C4</strain>
    </source>
</reference>
<name>A0A368NKD3_9GAMM</name>
<proteinExistence type="predicted"/>
<sequence>MALTRRQWNNILIFACLAMILLFNVTHKRWLSGDANTRLELIPAEAIILTLDYPAGQLELIGQGWRVSPANLMPEQEAGRLAQQWLGLTALPLSEEEMPSASELLTEPDMVVRITLAGEAVPRVILLRQFKQRWFVRLGEQVGELSDLTIRFIAPMPLRQMRANDA</sequence>
<evidence type="ECO:0008006" key="3">
    <source>
        <dbReference type="Google" id="ProtNLM"/>
    </source>
</evidence>
<dbReference type="OrthoDB" id="5587008at2"/>